<dbReference type="AlphaFoldDB" id="A0A645E1C3"/>
<proteinExistence type="predicted"/>
<comment type="caution">
    <text evidence="2">The sequence shown here is derived from an EMBL/GenBank/DDBJ whole genome shotgun (WGS) entry which is preliminary data.</text>
</comment>
<evidence type="ECO:0000256" key="1">
    <source>
        <dbReference type="SAM" id="MobiDB-lite"/>
    </source>
</evidence>
<reference evidence="2" key="1">
    <citation type="submission" date="2019-08" db="EMBL/GenBank/DDBJ databases">
        <authorList>
            <person name="Kucharzyk K."/>
            <person name="Murdoch R.W."/>
            <person name="Higgins S."/>
            <person name="Loffler F."/>
        </authorList>
    </citation>
    <scope>NUCLEOTIDE SEQUENCE</scope>
</reference>
<name>A0A645E1C3_9ZZZZ</name>
<feature type="compositionally biased region" description="Polar residues" evidence="1">
    <location>
        <begin position="92"/>
        <end position="106"/>
    </location>
</feature>
<organism evidence="2">
    <name type="scientific">bioreactor metagenome</name>
    <dbReference type="NCBI Taxonomy" id="1076179"/>
    <lineage>
        <taxon>unclassified sequences</taxon>
        <taxon>metagenomes</taxon>
        <taxon>ecological metagenomes</taxon>
    </lineage>
</organism>
<dbReference type="EMBL" id="VSSQ01041039">
    <property type="protein sequence ID" value="MPM94392.1"/>
    <property type="molecule type" value="Genomic_DNA"/>
</dbReference>
<protein>
    <submittedName>
        <fullName evidence="2">Uncharacterized protein</fullName>
    </submittedName>
</protein>
<feature type="region of interest" description="Disordered" evidence="1">
    <location>
        <begin position="91"/>
        <end position="110"/>
    </location>
</feature>
<evidence type="ECO:0000313" key="2">
    <source>
        <dbReference type="EMBL" id="MPM94392.1"/>
    </source>
</evidence>
<sequence length="257" mass="27950">MVPCPWVYIVGSTARQDHRVGKSERRISLSISSSRYSSNGLRQMVPPTTWMATSIRPYSARARSTTAQAPAYVSRSAFTVAARPPLRVIADPTSSRISDRSASTRRPPSAAIRRATCSPIPWAAPVTRTTLPANRPGLMKPGSSSRPPRIIALRVVSLLCSACSMMSRRARSRSPCSYASMIRSWSPMTSGWHHWPCGSISCMCPATPSRRYASSRCSFPVKVKGYSWNTALVSVKASASTNRSPSTNGRQASASIR</sequence>
<accession>A0A645E1C3</accession>
<gene>
    <name evidence="2" type="ORF">SDC9_141538</name>
</gene>